<reference evidence="3 5" key="1">
    <citation type="submission" date="2018-06" db="EMBL/GenBank/DDBJ databases">
        <title>Genomic Encyclopedia of Archaeal and Bacterial Type Strains, Phase II (KMG-II): from individual species to whole genera.</title>
        <authorList>
            <person name="Goeker M."/>
        </authorList>
    </citation>
    <scope>NUCLEOTIDE SEQUENCE [LARGE SCALE GENOMIC DNA]</scope>
    <source>
        <strain evidence="3 5">DSM 22686</strain>
    </source>
</reference>
<dbReference type="GO" id="GO:0009103">
    <property type="term" value="P:lipopolysaccharide biosynthetic process"/>
    <property type="evidence" value="ECO:0007669"/>
    <property type="project" value="TreeGrafter"/>
</dbReference>
<feature type="domain" description="Glycosyl transferase family 1" evidence="2">
    <location>
        <begin position="230"/>
        <end position="369"/>
    </location>
</feature>
<dbReference type="AlphaFoldDB" id="A0A2W7QQH6"/>
<dbReference type="SUPFAM" id="SSF53756">
    <property type="entry name" value="UDP-Glycosyltransferase/glycogen phosphorylase"/>
    <property type="match status" value="1"/>
</dbReference>
<dbReference type="PANTHER" id="PTHR46401:SF2">
    <property type="entry name" value="GLYCOSYLTRANSFERASE WBBK-RELATED"/>
    <property type="match status" value="1"/>
</dbReference>
<comment type="caution">
    <text evidence="3">The sequence shown here is derived from an EMBL/GenBank/DDBJ whole genome shotgun (WGS) entry which is preliminary data.</text>
</comment>
<dbReference type="Proteomes" id="UP000321927">
    <property type="component" value="Unassembled WGS sequence"/>
</dbReference>
<evidence type="ECO:0000313" key="3">
    <source>
        <dbReference type="EMBL" id="PZX50261.1"/>
    </source>
</evidence>
<dbReference type="Gene3D" id="3.40.50.2000">
    <property type="entry name" value="Glycogen Phosphorylase B"/>
    <property type="match status" value="2"/>
</dbReference>
<keyword evidence="6" id="KW-1185">Reference proteome</keyword>
<keyword evidence="1 3" id="KW-0808">Transferase</keyword>
<reference evidence="4 6" key="2">
    <citation type="submission" date="2019-08" db="EMBL/GenBank/DDBJ databases">
        <title>Genome of Algoriphagus ratkowskyi IC026.</title>
        <authorList>
            <person name="Bowman J.P."/>
        </authorList>
    </citation>
    <scope>NUCLEOTIDE SEQUENCE [LARGE SCALE GENOMIC DNA]</scope>
    <source>
        <strain evidence="4 6">IC026</strain>
    </source>
</reference>
<dbReference type="EMBL" id="QKZU01000024">
    <property type="protein sequence ID" value="PZX50261.1"/>
    <property type="molecule type" value="Genomic_DNA"/>
</dbReference>
<dbReference type="PANTHER" id="PTHR46401">
    <property type="entry name" value="GLYCOSYLTRANSFERASE WBBK-RELATED"/>
    <property type="match status" value="1"/>
</dbReference>
<gene>
    <name evidence="4" type="ORF">ESW18_19745</name>
    <name evidence="3" type="ORF">LV84_04061</name>
</gene>
<dbReference type="Proteomes" id="UP000249115">
    <property type="component" value="Unassembled WGS sequence"/>
</dbReference>
<evidence type="ECO:0000259" key="2">
    <source>
        <dbReference type="Pfam" id="PF00534"/>
    </source>
</evidence>
<evidence type="ECO:0000313" key="4">
    <source>
        <dbReference type="EMBL" id="TXD75613.1"/>
    </source>
</evidence>
<proteinExistence type="predicted"/>
<evidence type="ECO:0000313" key="5">
    <source>
        <dbReference type="Proteomes" id="UP000249115"/>
    </source>
</evidence>
<protein>
    <submittedName>
        <fullName evidence="4">Glycosyltransferase family 4 protein</fullName>
    </submittedName>
    <submittedName>
        <fullName evidence="3">Glycosyltransferase involved in cell wall biosynthesis</fullName>
    </submittedName>
</protein>
<dbReference type="EMBL" id="VORV01000022">
    <property type="protein sequence ID" value="TXD75613.1"/>
    <property type="molecule type" value="Genomic_DNA"/>
</dbReference>
<evidence type="ECO:0000313" key="6">
    <source>
        <dbReference type="Proteomes" id="UP000321927"/>
    </source>
</evidence>
<dbReference type="Pfam" id="PF00534">
    <property type="entry name" value="Glycos_transf_1"/>
    <property type="match status" value="1"/>
</dbReference>
<sequence>MFGTKIRLMDNRILYFGNFKFPHGNAAGSRVLGNAYSLRDLGNKVTFVDFDENVKANASIPKVYDNFNCYSFASPRIVDRIFFFKYLNEIKRIIEKEKINILIMYGNPVVSIIQLILIGYCKRNNIKLIIDIADWHSANSGSYLIRIVKYLDISFRMKYLNTRSDGVITVSSYLKNYYNLKGLNSIVIPPLINKNKFVNLKFELNPKLLTLIYVGQPFPNNNGRSVSKSAYKDRLDIVIESLFNLKNRRFIFNIYGITKKEYLQVINDHHEILKDLEDNVIFHGKVENSLILNFISNSDFSILFRENSRLSNAGFPTKFVESVSCGTPMITTFTSDLEKYISVNKLGFGVSPDSISDFRDLLERILTISKNDILEMKNHCFNSHVFSYENFTKDFEKFLKLI</sequence>
<name>A0A2W7QQH6_9BACT</name>
<dbReference type="GO" id="GO:0016757">
    <property type="term" value="F:glycosyltransferase activity"/>
    <property type="evidence" value="ECO:0007669"/>
    <property type="project" value="InterPro"/>
</dbReference>
<accession>A0A2W7QQH6</accession>
<dbReference type="InterPro" id="IPR001296">
    <property type="entry name" value="Glyco_trans_1"/>
</dbReference>
<evidence type="ECO:0000256" key="1">
    <source>
        <dbReference type="ARBA" id="ARBA00022679"/>
    </source>
</evidence>
<organism evidence="3 5">
    <name type="scientific">Algoriphagus ratkowskyi</name>
    <dbReference type="NCBI Taxonomy" id="57028"/>
    <lineage>
        <taxon>Bacteria</taxon>
        <taxon>Pseudomonadati</taxon>
        <taxon>Bacteroidota</taxon>
        <taxon>Cytophagia</taxon>
        <taxon>Cytophagales</taxon>
        <taxon>Cyclobacteriaceae</taxon>
        <taxon>Algoriphagus</taxon>
    </lineage>
</organism>